<dbReference type="InterPro" id="IPR050171">
    <property type="entry name" value="MFS_Transporters"/>
</dbReference>
<feature type="transmembrane region" description="Helical" evidence="8">
    <location>
        <begin position="40"/>
        <end position="63"/>
    </location>
</feature>
<dbReference type="InterPro" id="IPR036259">
    <property type="entry name" value="MFS_trans_sf"/>
</dbReference>
<sequence length="451" mass="46780">MTGSTDANDANAADDANNPDDGAPVNVRDTLRATPMPVRYLLGGVLVNQLCAFVQTFLVLYLIHRHMSVDAAGLALVAYSAGTILGTMLGGEATSRFGPRMTIVVTMAGAGPLVAVIPALSRSSLLAPLLVVVALAGLLAQAYRPAASVLLSDLMPEKHQVMAFSMMRIALNTGAALAPLIAAGLILVDWDALFWLDGATTLVYAALALALLPRQVPAAHEKAGGTQEAADGPAPLTGRAAYAAMLRDRKYMFYLAAVLLGTITYVQSLIALPLQIDADDYPTGLYSAVLTVSSLVLITCELKVTTYILRMPTHTAVVLGHLVNSLGFAVYGLAAHSPAFILIGAVFEVSGLMIAGPSMFAHPAAFPAALKARYIGTMQATAGLASALGPLFAVFVWTRLDHGFWVLCAVVNGVAGLLAMAGLNRGDGKGSAAGQDEPRQGKTEEVVGGTA</sequence>
<feature type="compositionally biased region" description="Low complexity" evidence="7">
    <location>
        <begin position="1"/>
        <end position="24"/>
    </location>
</feature>
<evidence type="ECO:0000259" key="9">
    <source>
        <dbReference type="PROSITE" id="PS50850"/>
    </source>
</evidence>
<dbReference type="PROSITE" id="PS50850">
    <property type="entry name" value="MFS"/>
    <property type="match status" value="1"/>
</dbReference>
<evidence type="ECO:0000256" key="3">
    <source>
        <dbReference type="ARBA" id="ARBA00022475"/>
    </source>
</evidence>
<dbReference type="RefSeq" id="WP_167981506.1">
    <property type="nucleotide sequence ID" value="NZ_JAATEJ010000002.1"/>
</dbReference>
<feature type="transmembrane region" description="Helical" evidence="8">
    <location>
        <begin position="251"/>
        <end position="272"/>
    </location>
</feature>
<evidence type="ECO:0000256" key="5">
    <source>
        <dbReference type="ARBA" id="ARBA00022989"/>
    </source>
</evidence>
<keyword evidence="2" id="KW-0813">Transport</keyword>
<feature type="transmembrane region" description="Helical" evidence="8">
    <location>
        <begin position="374"/>
        <end position="397"/>
    </location>
</feature>
<feature type="transmembrane region" description="Helical" evidence="8">
    <location>
        <begin position="192"/>
        <end position="212"/>
    </location>
</feature>
<evidence type="ECO:0000313" key="10">
    <source>
        <dbReference type="EMBL" id="NJP42660.1"/>
    </source>
</evidence>
<feature type="transmembrane region" description="Helical" evidence="8">
    <location>
        <begin position="164"/>
        <end position="186"/>
    </location>
</feature>
<gene>
    <name evidence="10" type="ORF">HCN08_04430</name>
</gene>
<evidence type="ECO:0000256" key="7">
    <source>
        <dbReference type="SAM" id="MobiDB-lite"/>
    </source>
</evidence>
<evidence type="ECO:0000313" key="11">
    <source>
        <dbReference type="Proteomes" id="UP000734511"/>
    </source>
</evidence>
<dbReference type="PANTHER" id="PTHR23517">
    <property type="entry name" value="RESISTANCE PROTEIN MDTM, PUTATIVE-RELATED-RELATED"/>
    <property type="match status" value="1"/>
</dbReference>
<feature type="compositionally biased region" description="Basic and acidic residues" evidence="7">
    <location>
        <begin position="436"/>
        <end position="445"/>
    </location>
</feature>
<keyword evidence="3" id="KW-1003">Cell membrane</keyword>
<feature type="domain" description="Major facilitator superfamily (MFS) profile" evidence="9">
    <location>
        <begin position="36"/>
        <end position="427"/>
    </location>
</feature>
<dbReference type="PANTHER" id="PTHR23517:SF2">
    <property type="entry name" value="MULTIDRUG RESISTANCE PROTEIN MDTH"/>
    <property type="match status" value="1"/>
</dbReference>
<organism evidence="10 11">
    <name type="scientific">Actinacidiphila epipremni</name>
    <dbReference type="NCBI Taxonomy" id="2053013"/>
    <lineage>
        <taxon>Bacteria</taxon>
        <taxon>Bacillati</taxon>
        <taxon>Actinomycetota</taxon>
        <taxon>Actinomycetes</taxon>
        <taxon>Kitasatosporales</taxon>
        <taxon>Streptomycetaceae</taxon>
        <taxon>Actinacidiphila</taxon>
    </lineage>
</organism>
<feature type="region of interest" description="Disordered" evidence="7">
    <location>
        <begin position="1"/>
        <end position="28"/>
    </location>
</feature>
<dbReference type="Pfam" id="PF07690">
    <property type="entry name" value="MFS_1"/>
    <property type="match status" value="1"/>
</dbReference>
<feature type="transmembrane region" description="Helical" evidence="8">
    <location>
        <begin position="101"/>
        <end position="119"/>
    </location>
</feature>
<evidence type="ECO:0000256" key="4">
    <source>
        <dbReference type="ARBA" id="ARBA00022692"/>
    </source>
</evidence>
<protein>
    <submittedName>
        <fullName evidence="10">MFS transporter</fullName>
    </submittedName>
</protein>
<comment type="caution">
    <text evidence="10">The sequence shown here is derived from an EMBL/GenBank/DDBJ whole genome shotgun (WGS) entry which is preliminary data.</text>
</comment>
<accession>A0ABX0ZHY0</accession>
<feature type="region of interest" description="Disordered" evidence="7">
    <location>
        <begin position="429"/>
        <end position="451"/>
    </location>
</feature>
<feature type="transmembrane region" description="Helical" evidence="8">
    <location>
        <begin position="125"/>
        <end position="143"/>
    </location>
</feature>
<evidence type="ECO:0000256" key="1">
    <source>
        <dbReference type="ARBA" id="ARBA00004651"/>
    </source>
</evidence>
<evidence type="ECO:0000256" key="8">
    <source>
        <dbReference type="SAM" id="Phobius"/>
    </source>
</evidence>
<dbReference type="Gene3D" id="1.20.1250.20">
    <property type="entry name" value="MFS general substrate transporter like domains"/>
    <property type="match status" value="1"/>
</dbReference>
<feature type="transmembrane region" description="Helical" evidence="8">
    <location>
        <begin position="403"/>
        <end position="423"/>
    </location>
</feature>
<dbReference type="EMBL" id="JAATEJ010000002">
    <property type="protein sequence ID" value="NJP42660.1"/>
    <property type="molecule type" value="Genomic_DNA"/>
</dbReference>
<reference evidence="10 11" key="1">
    <citation type="submission" date="2020-03" db="EMBL/GenBank/DDBJ databases">
        <title>WGS of actinomycetes isolated from Thailand.</title>
        <authorList>
            <person name="Thawai C."/>
        </authorList>
    </citation>
    <scope>NUCLEOTIDE SEQUENCE [LARGE SCALE GENOMIC DNA]</scope>
    <source>
        <strain evidence="10 11">PRB2-1</strain>
    </source>
</reference>
<keyword evidence="11" id="KW-1185">Reference proteome</keyword>
<name>A0ABX0ZHY0_9ACTN</name>
<dbReference type="Proteomes" id="UP000734511">
    <property type="component" value="Unassembled WGS sequence"/>
</dbReference>
<keyword evidence="6 8" id="KW-0472">Membrane</keyword>
<keyword evidence="5 8" id="KW-1133">Transmembrane helix</keyword>
<feature type="transmembrane region" description="Helical" evidence="8">
    <location>
        <begin position="284"/>
        <end position="304"/>
    </location>
</feature>
<dbReference type="InterPro" id="IPR011701">
    <property type="entry name" value="MFS"/>
</dbReference>
<evidence type="ECO:0000256" key="6">
    <source>
        <dbReference type="ARBA" id="ARBA00023136"/>
    </source>
</evidence>
<feature type="transmembrane region" description="Helical" evidence="8">
    <location>
        <begin position="69"/>
        <end position="89"/>
    </location>
</feature>
<keyword evidence="4 8" id="KW-0812">Transmembrane</keyword>
<comment type="subcellular location">
    <subcellularLocation>
        <location evidence="1">Cell membrane</location>
        <topology evidence="1">Multi-pass membrane protein</topology>
    </subcellularLocation>
</comment>
<dbReference type="InterPro" id="IPR020846">
    <property type="entry name" value="MFS_dom"/>
</dbReference>
<dbReference type="SUPFAM" id="SSF103473">
    <property type="entry name" value="MFS general substrate transporter"/>
    <property type="match status" value="1"/>
</dbReference>
<proteinExistence type="predicted"/>
<evidence type="ECO:0000256" key="2">
    <source>
        <dbReference type="ARBA" id="ARBA00022448"/>
    </source>
</evidence>